<dbReference type="EMBL" id="RSCM01000001">
    <property type="protein sequence ID" value="RUS99429.1"/>
    <property type="molecule type" value="Genomic_DNA"/>
</dbReference>
<evidence type="ECO:0000313" key="2">
    <source>
        <dbReference type="Proteomes" id="UP000276103"/>
    </source>
</evidence>
<evidence type="ECO:0008006" key="3">
    <source>
        <dbReference type="Google" id="ProtNLM"/>
    </source>
</evidence>
<comment type="caution">
    <text evidence="1">The sequence shown here is derived from an EMBL/GenBank/DDBJ whole genome shotgun (WGS) entry which is preliminary data.</text>
</comment>
<sequence length="71" mass="8676">MLLPKKLIKFGIKQVYLHVWQRNFYEHIHQNQESLEAIRNYIINNPINWENDPENISQIYHDDTLLLDIPF</sequence>
<evidence type="ECO:0000313" key="1">
    <source>
        <dbReference type="EMBL" id="RUS99429.1"/>
    </source>
</evidence>
<dbReference type="Gene3D" id="3.30.70.1290">
    <property type="entry name" value="Transposase IS200-like"/>
    <property type="match status" value="1"/>
</dbReference>
<accession>A0A433V001</accession>
<dbReference type="InterPro" id="IPR036515">
    <property type="entry name" value="Transposase_17_sf"/>
</dbReference>
<dbReference type="GO" id="GO:0006313">
    <property type="term" value="P:DNA transposition"/>
    <property type="evidence" value="ECO:0007669"/>
    <property type="project" value="InterPro"/>
</dbReference>
<dbReference type="AlphaFoldDB" id="A0A433V001"/>
<dbReference type="SUPFAM" id="SSF143422">
    <property type="entry name" value="Transposase IS200-like"/>
    <property type="match status" value="1"/>
</dbReference>
<reference evidence="1 2" key="1">
    <citation type="journal article" date="2019" name="Genome Biol. Evol.">
        <title>Day and night: Metabolic profiles and evolutionary relationships of six axenic non-marine cyanobacteria.</title>
        <authorList>
            <person name="Will S.E."/>
            <person name="Henke P."/>
            <person name="Boedeker C."/>
            <person name="Huang S."/>
            <person name="Brinkmann H."/>
            <person name="Rohde M."/>
            <person name="Jarek M."/>
            <person name="Friedl T."/>
            <person name="Seufert S."/>
            <person name="Schumacher M."/>
            <person name="Overmann J."/>
            <person name="Neumann-Schaal M."/>
            <person name="Petersen J."/>
        </authorList>
    </citation>
    <scope>NUCLEOTIDE SEQUENCE [LARGE SCALE GENOMIC DNA]</scope>
    <source>
        <strain evidence="1 2">SAG 1403-4b</strain>
    </source>
</reference>
<organism evidence="1 2">
    <name type="scientific">Trichormus variabilis SAG 1403-4b</name>
    <dbReference type="NCBI Taxonomy" id="447716"/>
    <lineage>
        <taxon>Bacteria</taxon>
        <taxon>Bacillati</taxon>
        <taxon>Cyanobacteriota</taxon>
        <taxon>Cyanophyceae</taxon>
        <taxon>Nostocales</taxon>
        <taxon>Nostocaceae</taxon>
        <taxon>Trichormus</taxon>
    </lineage>
</organism>
<gene>
    <name evidence="1" type="ORF">DSM107003_00130</name>
</gene>
<dbReference type="GO" id="GO:0004803">
    <property type="term" value="F:transposase activity"/>
    <property type="evidence" value="ECO:0007669"/>
    <property type="project" value="InterPro"/>
</dbReference>
<proteinExistence type="predicted"/>
<protein>
    <recommendedName>
        <fullName evidence="3">Transposase IS200-like domain-containing protein</fullName>
    </recommendedName>
</protein>
<dbReference type="GO" id="GO:0003677">
    <property type="term" value="F:DNA binding"/>
    <property type="evidence" value="ECO:0007669"/>
    <property type="project" value="InterPro"/>
</dbReference>
<name>A0A433V001_ANAVA</name>
<keyword evidence="2" id="KW-1185">Reference proteome</keyword>
<dbReference type="Proteomes" id="UP000276103">
    <property type="component" value="Unassembled WGS sequence"/>
</dbReference>